<keyword evidence="1" id="KW-0645">Protease</keyword>
<proteinExistence type="predicted"/>
<dbReference type="GO" id="GO:0006508">
    <property type="term" value="P:proteolysis"/>
    <property type="evidence" value="ECO:0007669"/>
    <property type="project" value="UniProtKB-KW"/>
</dbReference>
<dbReference type="Gramene" id="ERN16889">
    <property type="protein sequence ID" value="ERN16889"/>
    <property type="gene ID" value="AMTR_s00057p00163340"/>
</dbReference>
<dbReference type="PANTHER" id="PTHR47967">
    <property type="entry name" value="OS07G0603500 PROTEIN-RELATED"/>
    <property type="match status" value="1"/>
</dbReference>
<evidence type="ECO:0000313" key="5">
    <source>
        <dbReference type="Proteomes" id="UP000017836"/>
    </source>
</evidence>
<keyword evidence="5" id="KW-1185">Reference proteome</keyword>
<evidence type="ECO:0000256" key="2">
    <source>
        <dbReference type="ARBA" id="ARBA00022801"/>
    </source>
</evidence>
<dbReference type="AlphaFoldDB" id="U5D382"/>
<dbReference type="GO" id="GO:0005576">
    <property type="term" value="C:extracellular region"/>
    <property type="evidence" value="ECO:0000318"/>
    <property type="project" value="GO_Central"/>
</dbReference>
<name>U5D382_AMBTC</name>
<dbReference type="Gene3D" id="2.40.70.10">
    <property type="entry name" value="Acid Proteases"/>
    <property type="match status" value="1"/>
</dbReference>
<dbReference type="InterPro" id="IPR033121">
    <property type="entry name" value="PEPTIDASE_A1"/>
</dbReference>
<accession>U5D382</accession>
<reference evidence="5" key="1">
    <citation type="journal article" date="2013" name="Science">
        <title>The Amborella genome and the evolution of flowering plants.</title>
        <authorList>
            <consortium name="Amborella Genome Project"/>
        </authorList>
    </citation>
    <scope>NUCLEOTIDE SEQUENCE [LARGE SCALE GENOMIC DNA]</scope>
</reference>
<keyword evidence="2" id="KW-0378">Hydrolase</keyword>
<organism evidence="4 5">
    <name type="scientific">Amborella trichopoda</name>
    <dbReference type="NCBI Taxonomy" id="13333"/>
    <lineage>
        <taxon>Eukaryota</taxon>
        <taxon>Viridiplantae</taxon>
        <taxon>Streptophyta</taxon>
        <taxon>Embryophyta</taxon>
        <taxon>Tracheophyta</taxon>
        <taxon>Spermatophyta</taxon>
        <taxon>Magnoliopsida</taxon>
        <taxon>Amborellales</taxon>
        <taxon>Amborellaceae</taxon>
        <taxon>Amborella</taxon>
    </lineage>
</organism>
<dbReference type="KEGG" id="atr:18445219"/>
<dbReference type="InterPro" id="IPR021109">
    <property type="entry name" value="Peptidase_aspartic_dom_sf"/>
</dbReference>
<feature type="domain" description="Peptidase A1" evidence="3">
    <location>
        <begin position="12"/>
        <end position="175"/>
    </location>
</feature>
<dbReference type="EMBL" id="KI392405">
    <property type="protein sequence ID" value="ERN16889.1"/>
    <property type="molecule type" value="Genomic_DNA"/>
</dbReference>
<protein>
    <recommendedName>
        <fullName evidence="3">Peptidase A1 domain-containing protein</fullName>
    </recommendedName>
</protein>
<dbReference type="Pfam" id="PF14541">
    <property type="entry name" value="TAXi_C"/>
    <property type="match status" value="1"/>
</dbReference>
<gene>
    <name evidence="4" type="ORF">AMTR_s00057p00163340</name>
</gene>
<dbReference type="SUPFAM" id="SSF50630">
    <property type="entry name" value="Acid proteases"/>
    <property type="match status" value="2"/>
</dbReference>
<dbReference type="InterPro" id="IPR051708">
    <property type="entry name" value="Plant_Aspart_Prot_A1"/>
</dbReference>
<dbReference type="HOGENOM" id="CLU_1534607_0_0_1"/>
<sequence length="175" mass="19851">MAPEIHGDSYLYLVNFSLGTPPVQQLAILDTSGPMLWIQYISIGGNPLGIPPNVFDMDSDKKGGFVMDSGATVSYLRERGYSYLKDGMVYWFSSARNLTQIDGKKYGFDLCWEIRSPEFNEFPNLTLHFGETDWELMPENVFYIDRSARIFCMVILVSDKMYVYLGDVDVSATGF</sequence>
<dbReference type="InterPro" id="IPR032799">
    <property type="entry name" value="TAXi_C"/>
</dbReference>
<evidence type="ECO:0000259" key="3">
    <source>
        <dbReference type="PROSITE" id="PS51767"/>
    </source>
</evidence>
<evidence type="ECO:0000313" key="4">
    <source>
        <dbReference type="EMBL" id="ERN16889.1"/>
    </source>
</evidence>
<dbReference type="OrthoDB" id="2747330at2759"/>
<evidence type="ECO:0000256" key="1">
    <source>
        <dbReference type="ARBA" id="ARBA00022670"/>
    </source>
</evidence>
<dbReference type="eggNOG" id="KOG1339">
    <property type="taxonomic scope" value="Eukaryota"/>
</dbReference>
<dbReference type="GO" id="GO:0004190">
    <property type="term" value="F:aspartic-type endopeptidase activity"/>
    <property type="evidence" value="ECO:0000318"/>
    <property type="project" value="GO_Central"/>
</dbReference>
<dbReference type="PROSITE" id="PS51767">
    <property type="entry name" value="PEPTIDASE_A1"/>
    <property type="match status" value="1"/>
</dbReference>
<dbReference type="PANTHER" id="PTHR47967:SF128">
    <property type="entry name" value="ASPARTIC PROTEINASE CDR1-LIKE"/>
    <property type="match status" value="1"/>
</dbReference>
<dbReference type="Proteomes" id="UP000017836">
    <property type="component" value="Unassembled WGS sequence"/>
</dbReference>